<proteinExistence type="predicted"/>
<dbReference type="Pfam" id="PF06949">
    <property type="entry name" value="DUF1292"/>
    <property type="match status" value="1"/>
</dbReference>
<evidence type="ECO:0000313" key="1">
    <source>
        <dbReference type="EMBL" id="MEY7999522.1"/>
    </source>
</evidence>
<name>A0ABV4BL50_9CLOT</name>
<gene>
    <name evidence="1" type="ORF">AB8U03_04785</name>
</gene>
<organism evidence="1 2">
    <name type="scientific">Clostridium moutaii</name>
    <dbReference type="NCBI Taxonomy" id="3240932"/>
    <lineage>
        <taxon>Bacteria</taxon>
        <taxon>Bacillati</taxon>
        <taxon>Bacillota</taxon>
        <taxon>Clostridia</taxon>
        <taxon>Eubacteriales</taxon>
        <taxon>Clostridiaceae</taxon>
        <taxon>Clostridium</taxon>
    </lineage>
</organism>
<reference evidence="1 2" key="1">
    <citation type="submission" date="2024-08" db="EMBL/GenBank/DDBJ databases">
        <title>Clostridium lapicellarii sp. nov., and Clostridium renhuaiense sp. nov., two species isolated from the mud in a fermentation cellar used for producing sauce-flavour Chinese liquors.</title>
        <authorList>
            <person name="Yang F."/>
            <person name="Wang H."/>
            <person name="Chen L.Q."/>
            <person name="Zhou N."/>
            <person name="Lu J.J."/>
            <person name="Pu X.X."/>
            <person name="Wan B."/>
            <person name="Wang L."/>
            <person name="Liu S.J."/>
        </authorList>
    </citation>
    <scope>NUCLEOTIDE SEQUENCE [LARGE SCALE GENOMIC DNA]</scope>
    <source>
        <strain evidence="1 2">MT-5</strain>
    </source>
</reference>
<comment type="caution">
    <text evidence="1">The sequence shown here is derived from an EMBL/GenBank/DDBJ whole genome shotgun (WGS) entry which is preliminary data.</text>
</comment>
<sequence>MENDIENLVLEDENGKKVKFEVITKLDIEDREYVIAMPEECKESEEAIVLKIIEDGNGEEIFATVEDEDEFNEVSGVYETLFQ</sequence>
<protein>
    <submittedName>
        <fullName evidence="1">DUF1292 domain-containing protein</fullName>
    </submittedName>
</protein>
<evidence type="ECO:0000313" key="2">
    <source>
        <dbReference type="Proteomes" id="UP001564657"/>
    </source>
</evidence>
<keyword evidence="2" id="KW-1185">Reference proteome</keyword>
<dbReference type="EMBL" id="JBGEWD010000003">
    <property type="protein sequence ID" value="MEY7999522.1"/>
    <property type="molecule type" value="Genomic_DNA"/>
</dbReference>
<dbReference type="RefSeq" id="WP_369703409.1">
    <property type="nucleotide sequence ID" value="NZ_JBGEWD010000003.1"/>
</dbReference>
<dbReference type="InterPro" id="IPR009711">
    <property type="entry name" value="UPF0473"/>
</dbReference>
<dbReference type="Proteomes" id="UP001564657">
    <property type="component" value="Unassembled WGS sequence"/>
</dbReference>
<accession>A0ABV4BL50</accession>